<comment type="caution">
    <text evidence="4">The sequence shown here is derived from an EMBL/GenBank/DDBJ whole genome shotgun (WGS) entry which is preliminary data.</text>
</comment>
<dbReference type="OrthoDB" id="5298520at2"/>
<dbReference type="InterPro" id="IPR036679">
    <property type="entry name" value="FlgN-like_sf"/>
</dbReference>
<dbReference type="Pfam" id="PF05130">
    <property type="entry name" value="FlgN"/>
    <property type="match status" value="1"/>
</dbReference>
<comment type="similarity">
    <text evidence="2">Belongs to the FlgN family.</text>
</comment>
<evidence type="ECO:0000313" key="5">
    <source>
        <dbReference type="Proteomes" id="UP000189462"/>
    </source>
</evidence>
<organism evidence="4 5">
    <name type="scientific">Thioalkalivibrio denitrificans</name>
    <dbReference type="NCBI Taxonomy" id="108003"/>
    <lineage>
        <taxon>Bacteria</taxon>
        <taxon>Pseudomonadati</taxon>
        <taxon>Pseudomonadota</taxon>
        <taxon>Gammaproteobacteria</taxon>
        <taxon>Chromatiales</taxon>
        <taxon>Ectothiorhodospiraceae</taxon>
        <taxon>Thioalkalivibrio</taxon>
    </lineage>
</organism>
<gene>
    <name evidence="4" type="ORF">B1C78_03920</name>
</gene>
<dbReference type="InterPro" id="IPR007809">
    <property type="entry name" value="FlgN-like"/>
</dbReference>
<keyword evidence="4" id="KW-0966">Cell projection</keyword>
<evidence type="ECO:0000313" key="4">
    <source>
        <dbReference type="EMBL" id="OOG27137.1"/>
    </source>
</evidence>
<accession>A0A1V3NPV7</accession>
<dbReference type="RefSeq" id="WP_077277830.1">
    <property type="nucleotide sequence ID" value="NZ_MVBK01000021.1"/>
</dbReference>
<evidence type="ECO:0000256" key="1">
    <source>
        <dbReference type="ARBA" id="ARBA00002397"/>
    </source>
</evidence>
<evidence type="ECO:0000256" key="3">
    <source>
        <dbReference type="ARBA" id="ARBA00022795"/>
    </source>
</evidence>
<dbReference type="Proteomes" id="UP000189462">
    <property type="component" value="Unassembled WGS sequence"/>
</dbReference>
<name>A0A1V3NPV7_9GAMM</name>
<protein>
    <submittedName>
        <fullName evidence="4">Flagellar biosynthesis protein FlgN</fullName>
    </submittedName>
</protein>
<keyword evidence="3" id="KW-1005">Bacterial flagellum biogenesis</keyword>
<comment type="function">
    <text evidence="1">Required for the efficient initiation of filament assembly.</text>
</comment>
<keyword evidence="4" id="KW-0969">Cilium</keyword>
<dbReference type="SUPFAM" id="SSF140566">
    <property type="entry name" value="FlgN-like"/>
    <property type="match status" value="1"/>
</dbReference>
<dbReference type="EMBL" id="MVBK01000021">
    <property type="protein sequence ID" value="OOG27137.1"/>
    <property type="molecule type" value="Genomic_DNA"/>
</dbReference>
<reference evidence="4 5" key="1">
    <citation type="submission" date="2017-02" db="EMBL/GenBank/DDBJ databases">
        <title>Genomic diversity within the haloalkaliphilic genus Thioalkalivibrio.</title>
        <authorList>
            <person name="Ahn A.-C."/>
            <person name="Meier-Kolthoff J."/>
            <person name="Overmars L."/>
            <person name="Richter M."/>
            <person name="Woyke T."/>
            <person name="Sorokin D.Y."/>
            <person name="Muyzer G."/>
        </authorList>
    </citation>
    <scope>NUCLEOTIDE SEQUENCE [LARGE SCALE GENOMIC DNA]</scope>
    <source>
        <strain evidence="4 5">ALJD</strain>
    </source>
</reference>
<sequence>MHPAERLDALLDQAVREACLLESALERESNALAERDLDALNQAVAEKHQVVQSLERFTREQATLLGQGGFAPDGPGMEACLRDWDTEGLMRPVWERLQDVMARCRRLNQINGGVVNMQQRQTEQAIHILRGEDGRTQLYDPRGQAVSAETSRHITKA</sequence>
<proteinExistence type="inferred from homology"/>
<dbReference type="AlphaFoldDB" id="A0A1V3NPV7"/>
<evidence type="ECO:0000256" key="2">
    <source>
        <dbReference type="ARBA" id="ARBA00007703"/>
    </source>
</evidence>
<dbReference type="STRING" id="108003.B1C78_03920"/>
<keyword evidence="5" id="KW-1185">Reference proteome</keyword>
<dbReference type="GO" id="GO:0044780">
    <property type="term" value="P:bacterial-type flagellum assembly"/>
    <property type="evidence" value="ECO:0007669"/>
    <property type="project" value="InterPro"/>
</dbReference>
<keyword evidence="4" id="KW-0282">Flagellum</keyword>
<dbReference type="Gene3D" id="1.20.58.300">
    <property type="entry name" value="FlgN-like"/>
    <property type="match status" value="1"/>
</dbReference>